<evidence type="ECO:0000313" key="3">
    <source>
        <dbReference type="Proteomes" id="UP001341281"/>
    </source>
</evidence>
<dbReference type="EMBL" id="CP144747">
    <property type="protein sequence ID" value="WVZ61572.1"/>
    <property type="molecule type" value="Genomic_DNA"/>
</dbReference>
<reference evidence="2 3" key="1">
    <citation type="submission" date="2024-02" db="EMBL/GenBank/DDBJ databases">
        <title>High-quality chromosome-scale genome assembly of Pensacola bahiagrass (Paspalum notatum Flugge var. saurae).</title>
        <authorList>
            <person name="Vega J.M."/>
            <person name="Podio M."/>
            <person name="Orjuela J."/>
            <person name="Siena L.A."/>
            <person name="Pessino S.C."/>
            <person name="Combes M.C."/>
            <person name="Mariac C."/>
            <person name="Albertini E."/>
            <person name="Pupilli F."/>
            <person name="Ortiz J.P.A."/>
            <person name="Leblanc O."/>
        </authorList>
    </citation>
    <scope>NUCLEOTIDE SEQUENCE [LARGE SCALE GENOMIC DNA]</scope>
    <source>
        <strain evidence="2">R1</strain>
        <tissue evidence="2">Leaf</tissue>
    </source>
</reference>
<feature type="compositionally biased region" description="Basic and acidic residues" evidence="1">
    <location>
        <begin position="10"/>
        <end position="21"/>
    </location>
</feature>
<organism evidence="2 3">
    <name type="scientific">Paspalum notatum var. saurae</name>
    <dbReference type="NCBI Taxonomy" id="547442"/>
    <lineage>
        <taxon>Eukaryota</taxon>
        <taxon>Viridiplantae</taxon>
        <taxon>Streptophyta</taxon>
        <taxon>Embryophyta</taxon>
        <taxon>Tracheophyta</taxon>
        <taxon>Spermatophyta</taxon>
        <taxon>Magnoliopsida</taxon>
        <taxon>Liliopsida</taxon>
        <taxon>Poales</taxon>
        <taxon>Poaceae</taxon>
        <taxon>PACMAD clade</taxon>
        <taxon>Panicoideae</taxon>
        <taxon>Andropogonodae</taxon>
        <taxon>Paspaleae</taxon>
        <taxon>Paspalinae</taxon>
        <taxon>Paspalum</taxon>
    </lineage>
</organism>
<sequence length="178" mass="19132">MPSRGSIARHLPERPRLDSHTRLHAAAASPYADEEEGSRWLDIATTDTTAQHGDNRLIMSPLQEGDVGQKMRDDISTWGETRRLLGIQLEAVEKPGEGLGGGGPLYSSTGRRPDSGRGVSSPLQQRRIESWGETGEETHGEREEAGTEVGEAAARDGAAGGGGRRRCCQLEIIATYAT</sequence>
<accession>A0AAQ3WHC2</accession>
<feature type="region of interest" description="Disordered" evidence="1">
    <location>
        <begin position="1"/>
        <end position="71"/>
    </location>
</feature>
<name>A0AAQ3WHC2_PASNO</name>
<proteinExistence type="predicted"/>
<dbReference type="Proteomes" id="UP001341281">
    <property type="component" value="Chromosome 03"/>
</dbReference>
<evidence type="ECO:0000256" key="1">
    <source>
        <dbReference type="SAM" id="MobiDB-lite"/>
    </source>
</evidence>
<keyword evidence="3" id="KW-1185">Reference proteome</keyword>
<dbReference type="AlphaFoldDB" id="A0AAQ3WHC2"/>
<feature type="region of interest" description="Disordered" evidence="1">
    <location>
        <begin position="93"/>
        <end position="164"/>
    </location>
</feature>
<feature type="compositionally biased region" description="Basic and acidic residues" evidence="1">
    <location>
        <begin position="126"/>
        <end position="145"/>
    </location>
</feature>
<feature type="compositionally biased region" description="Low complexity" evidence="1">
    <location>
        <begin position="147"/>
        <end position="157"/>
    </location>
</feature>
<protein>
    <submittedName>
        <fullName evidence="2">Uncharacterized protein</fullName>
    </submittedName>
</protein>
<gene>
    <name evidence="2" type="ORF">U9M48_011424</name>
</gene>
<evidence type="ECO:0000313" key="2">
    <source>
        <dbReference type="EMBL" id="WVZ61572.1"/>
    </source>
</evidence>